<keyword evidence="2" id="KW-0479">Metal-binding</keyword>
<dbReference type="RefSeq" id="WP_079466194.1">
    <property type="nucleotide sequence ID" value="NZ_CP033934.1"/>
</dbReference>
<dbReference type="GO" id="GO:0046872">
    <property type="term" value="F:metal ion binding"/>
    <property type="evidence" value="ECO:0007669"/>
    <property type="project" value="UniProtKB-KW"/>
</dbReference>
<proteinExistence type="inferred from homology"/>
<dbReference type="Proteomes" id="UP000190669">
    <property type="component" value="Unassembled WGS sequence"/>
</dbReference>
<dbReference type="SUPFAM" id="SSF56281">
    <property type="entry name" value="Metallo-hydrolase/oxidoreductase"/>
    <property type="match status" value="1"/>
</dbReference>
<dbReference type="Pfam" id="PF00753">
    <property type="entry name" value="Lactamase_B"/>
    <property type="match status" value="1"/>
</dbReference>
<dbReference type="SMART" id="SM00849">
    <property type="entry name" value="Lactamase_B"/>
    <property type="match status" value="1"/>
</dbReference>
<dbReference type="Gene3D" id="3.60.15.10">
    <property type="entry name" value="Ribonuclease Z/Hydroxyacylglutathione hydrolase-like"/>
    <property type="match status" value="1"/>
</dbReference>
<dbReference type="Proteomes" id="UP000251937">
    <property type="component" value="Unassembled WGS sequence"/>
</dbReference>
<dbReference type="InterPro" id="IPR051013">
    <property type="entry name" value="MBL_superfamily_lactonases"/>
</dbReference>
<evidence type="ECO:0000256" key="2">
    <source>
        <dbReference type="ARBA" id="ARBA00022723"/>
    </source>
</evidence>
<evidence type="ECO:0000313" key="9">
    <source>
        <dbReference type="Proteomes" id="UP000251937"/>
    </source>
</evidence>
<evidence type="ECO:0000313" key="8">
    <source>
        <dbReference type="Proteomes" id="UP000190669"/>
    </source>
</evidence>
<dbReference type="EMBL" id="UAVR01000011">
    <property type="protein sequence ID" value="SQA90217.1"/>
    <property type="molecule type" value="Genomic_DNA"/>
</dbReference>
<evidence type="ECO:0000256" key="4">
    <source>
        <dbReference type="ARBA" id="ARBA00022833"/>
    </source>
</evidence>
<dbReference type="CDD" id="cd07720">
    <property type="entry name" value="OPHC2-like_MBL-fold"/>
    <property type="match status" value="1"/>
</dbReference>
<gene>
    <name evidence="7" type="primary">ytnP_2</name>
    <name evidence="7" type="ORF">NCTC11212_02429</name>
    <name evidence="6" type="ORF">SAMN05421800_11672</name>
</gene>
<evidence type="ECO:0000256" key="3">
    <source>
        <dbReference type="ARBA" id="ARBA00022801"/>
    </source>
</evidence>
<evidence type="ECO:0000313" key="7">
    <source>
        <dbReference type="EMBL" id="SQA90217.1"/>
    </source>
</evidence>
<comment type="caution">
    <text evidence="7">The sequence shown here is derived from an EMBL/GenBank/DDBJ whole genome shotgun (WGS) entry which is preliminary data.</text>
</comment>
<dbReference type="InterPro" id="IPR001279">
    <property type="entry name" value="Metallo-B-lactamas"/>
</dbReference>
<keyword evidence="3" id="KW-0378">Hydrolase</keyword>
<dbReference type="EMBL" id="FUZE01000016">
    <property type="protein sequence ID" value="SKB95575.1"/>
    <property type="molecule type" value="Genomic_DNA"/>
</dbReference>
<keyword evidence="8" id="KW-1185">Reference proteome</keyword>
<evidence type="ECO:0000256" key="1">
    <source>
        <dbReference type="ARBA" id="ARBA00007749"/>
    </source>
</evidence>
<protein>
    <submittedName>
        <fullName evidence="6">Glyoxylase, beta-lactamase superfamily II</fullName>
    </submittedName>
    <submittedName>
        <fullName evidence="7">Ribonuclease Z</fullName>
    </submittedName>
</protein>
<dbReference type="GO" id="GO:0016787">
    <property type="term" value="F:hydrolase activity"/>
    <property type="evidence" value="ECO:0007669"/>
    <property type="project" value="UniProtKB-KW"/>
</dbReference>
<reference evidence="7 9" key="2">
    <citation type="submission" date="2018-06" db="EMBL/GenBank/DDBJ databases">
        <authorList>
            <consortium name="Pathogen Informatics"/>
            <person name="Doyle S."/>
        </authorList>
    </citation>
    <scope>NUCLEOTIDE SEQUENCE [LARGE SCALE GENOMIC DNA]</scope>
    <source>
        <strain evidence="7 9">NCTC11212</strain>
    </source>
</reference>
<dbReference type="PANTHER" id="PTHR42978">
    <property type="entry name" value="QUORUM-QUENCHING LACTONASE YTNP-RELATED-RELATED"/>
    <property type="match status" value="1"/>
</dbReference>
<organism evidence="7 9">
    <name type="scientific">Chryseobacterium balustinum</name>
    <dbReference type="NCBI Taxonomy" id="246"/>
    <lineage>
        <taxon>Bacteria</taxon>
        <taxon>Pseudomonadati</taxon>
        <taxon>Bacteroidota</taxon>
        <taxon>Flavobacteriia</taxon>
        <taxon>Flavobacteriales</taxon>
        <taxon>Weeksellaceae</taxon>
        <taxon>Chryseobacterium group</taxon>
        <taxon>Chryseobacterium</taxon>
    </lineage>
</organism>
<evidence type="ECO:0000259" key="5">
    <source>
        <dbReference type="SMART" id="SM00849"/>
    </source>
</evidence>
<comment type="similarity">
    <text evidence="1">Belongs to the metallo-beta-lactamase superfamily.</text>
</comment>
<dbReference type="PANTHER" id="PTHR42978:SF6">
    <property type="entry name" value="QUORUM-QUENCHING LACTONASE YTNP-RELATED"/>
    <property type="match status" value="1"/>
</dbReference>
<dbReference type="KEGG" id="cbp:EB354_11575"/>
<accession>A0AAX2IMS6</accession>
<feature type="domain" description="Metallo-beta-lactamase" evidence="5">
    <location>
        <begin position="65"/>
        <end position="271"/>
    </location>
</feature>
<name>A0AAX2IMS6_9FLAO</name>
<keyword evidence="4" id="KW-0862">Zinc</keyword>
<evidence type="ECO:0000313" key="6">
    <source>
        <dbReference type="EMBL" id="SKB95575.1"/>
    </source>
</evidence>
<dbReference type="InterPro" id="IPR036866">
    <property type="entry name" value="RibonucZ/Hydroxyglut_hydro"/>
</dbReference>
<dbReference type="AlphaFoldDB" id="A0AAX2IMS6"/>
<sequence>MNNTKNIKNSGFFKFNLGELNLAVVTDGVIEIENIQPMFAPNVQKQELQNFFTNNLLRQDKIELAGNVLLIQKDEKNILIDTGSGVMLSPLGGKLIGNLKNLGISPEEISEIVFTHAHPDHIGGVIDKNGLLVFKNANYYISETEYNFWMSDEPDFSRGSKNEFSEFEIQFARQHFEPLKSKLNFYQDQDELFGFLKLENAPGHTAGHTIITISSEGEELVHIADTFQHILLIEHPEWGNQIDSDFALGIKTRKQVLEKLSATKQLFFGDHLPFPGLGFIQKTEERYHYLPKSFYTI</sequence>
<reference evidence="6 8" key="1">
    <citation type="submission" date="2017-02" db="EMBL/GenBank/DDBJ databases">
        <authorList>
            <person name="Varghese N."/>
            <person name="Submissions S."/>
        </authorList>
    </citation>
    <scope>NUCLEOTIDE SEQUENCE [LARGE SCALE GENOMIC DNA]</scope>
    <source>
        <strain evidence="6 8">DSM 16775</strain>
    </source>
</reference>